<dbReference type="CDD" id="cd17324">
    <property type="entry name" value="MFS_NepI_like"/>
    <property type="match status" value="1"/>
</dbReference>
<dbReference type="RefSeq" id="WP_008380571.1">
    <property type="nucleotide sequence ID" value="NZ_BAOP01000026.1"/>
</dbReference>
<comment type="caution">
    <text evidence="8">The sequence shown here is derived from an EMBL/GenBank/DDBJ whole genome shotgun (WGS) entry which is preliminary data.</text>
</comment>
<sequence>MTQRTAPSSTATQWASIVVMMATSFVLVVAEFLPPSLLPAMAESLGVSEGNAGQAVTVTAFVGFLTAPTIGILFPRLDRRLLLVGLTSVAAVSNVLVAVSGSMWMLLVARLLLGASIGGFWAMSIAVASRLAQPAHLGRAMMLVNTGTTVATVAGVPLGTYLGEVFDWRAVFAGAAVLSAVVAVALWRVLPFVEPSAAARVSSLTETLRVPGLSLGLTGHVLTVFGHFAAFTYIRVALERNPDLDATTIAAILVVFGVGGLAGNFAVGMVVDRHLDIARYGVPALIASSIAVVAAAPDNVPLVVAAVAVWGFGFGSWLMVVSTWIGRQAPDRMEAGGGLLVAGFQIAITIGAAVGGALSDTVGITAALWIAVASAVVGGVLFGSARGDVSSPTAAPADPVAIEPGDVQCVGGTRG</sequence>
<reference evidence="8 9" key="1">
    <citation type="submission" date="2013-02" db="EMBL/GenBank/DDBJ databases">
        <title>Whole genome shotgun sequence of Gordonia malaquae NBRC 108250.</title>
        <authorList>
            <person name="Yoshida I."/>
            <person name="Hosoyama A."/>
            <person name="Tsuchikane K."/>
            <person name="Ando Y."/>
            <person name="Baba S."/>
            <person name="Ohji S."/>
            <person name="Hamada M."/>
            <person name="Tamura T."/>
            <person name="Yamazoe A."/>
            <person name="Yamazaki S."/>
            <person name="Fujita N."/>
        </authorList>
    </citation>
    <scope>NUCLEOTIDE SEQUENCE [LARGE SCALE GENOMIC DNA]</scope>
    <source>
        <strain evidence="8 9">NBRC 108250</strain>
    </source>
</reference>
<dbReference type="eggNOG" id="COG2814">
    <property type="taxonomic scope" value="Bacteria"/>
</dbReference>
<evidence type="ECO:0000313" key="8">
    <source>
        <dbReference type="EMBL" id="GAC81086.1"/>
    </source>
</evidence>
<evidence type="ECO:0000256" key="6">
    <source>
        <dbReference type="SAM" id="Phobius"/>
    </source>
</evidence>
<evidence type="ECO:0000259" key="7">
    <source>
        <dbReference type="PROSITE" id="PS50850"/>
    </source>
</evidence>
<comment type="subcellular location">
    <subcellularLocation>
        <location evidence="1">Cell membrane</location>
        <topology evidence="1">Multi-pass membrane protein</topology>
    </subcellularLocation>
</comment>
<keyword evidence="4 6" id="KW-1133">Transmembrane helix</keyword>
<keyword evidence="9" id="KW-1185">Reference proteome</keyword>
<feature type="transmembrane region" description="Helical" evidence="6">
    <location>
        <begin position="246"/>
        <end position="270"/>
    </location>
</feature>
<feature type="domain" description="Major facilitator superfamily (MFS) profile" evidence="7">
    <location>
        <begin position="16"/>
        <end position="390"/>
    </location>
</feature>
<dbReference type="Proteomes" id="UP000035009">
    <property type="component" value="Unassembled WGS sequence"/>
</dbReference>
<proteinExistence type="predicted"/>
<dbReference type="PROSITE" id="PS50850">
    <property type="entry name" value="MFS"/>
    <property type="match status" value="1"/>
</dbReference>
<dbReference type="SUPFAM" id="SSF103473">
    <property type="entry name" value="MFS general substrate transporter"/>
    <property type="match status" value="1"/>
</dbReference>
<keyword evidence="5 6" id="KW-0472">Membrane</keyword>
<name>M3THV3_GORML</name>
<feature type="transmembrane region" description="Helical" evidence="6">
    <location>
        <begin position="337"/>
        <end position="358"/>
    </location>
</feature>
<dbReference type="GO" id="GO:0005886">
    <property type="term" value="C:plasma membrane"/>
    <property type="evidence" value="ECO:0007669"/>
    <property type="project" value="UniProtKB-SubCell"/>
</dbReference>
<feature type="transmembrane region" description="Helical" evidence="6">
    <location>
        <begin position="81"/>
        <end position="101"/>
    </location>
</feature>
<organism evidence="8 9">
    <name type="scientific">Gordonia malaquae NBRC 108250</name>
    <dbReference type="NCBI Taxonomy" id="1223542"/>
    <lineage>
        <taxon>Bacteria</taxon>
        <taxon>Bacillati</taxon>
        <taxon>Actinomycetota</taxon>
        <taxon>Actinomycetes</taxon>
        <taxon>Mycobacteriales</taxon>
        <taxon>Gordoniaceae</taxon>
        <taxon>Gordonia</taxon>
    </lineage>
</organism>
<evidence type="ECO:0000256" key="4">
    <source>
        <dbReference type="ARBA" id="ARBA00022989"/>
    </source>
</evidence>
<dbReference type="EMBL" id="BAOP01000026">
    <property type="protein sequence ID" value="GAC81086.1"/>
    <property type="molecule type" value="Genomic_DNA"/>
</dbReference>
<evidence type="ECO:0000256" key="1">
    <source>
        <dbReference type="ARBA" id="ARBA00004651"/>
    </source>
</evidence>
<dbReference type="Gene3D" id="1.20.1250.20">
    <property type="entry name" value="MFS general substrate transporter like domains"/>
    <property type="match status" value="1"/>
</dbReference>
<evidence type="ECO:0000256" key="5">
    <source>
        <dbReference type="ARBA" id="ARBA00023136"/>
    </source>
</evidence>
<dbReference type="InterPro" id="IPR011701">
    <property type="entry name" value="MFS"/>
</dbReference>
<feature type="transmembrane region" description="Helical" evidence="6">
    <location>
        <begin position="277"/>
        <end position="296"/>
    </location>
</feature>
<feature type="transmembrane region" description="Helical" evidence="6">
    <location>
        <begin position="53"/>
        <end position="74"/>
    </location>
</feature>
<keyword evidence="3 6" id="KW-0812">Transmembrane</keyword>
<dbReference type="PANTHER" id="PTHR43124:SF5">
    <property type="entry name" value="PURINE RIBONUCLEOSIDE EFFLUX PUMP NEPI"/>
    <property type="match status" value="1"/>
</dbReference>
<protein>
    <submittedName>
        <fullName evidence="8">Putative major facilitator superfamily transporter</fullName>
    </submittedName>
</protein>
<feature type="transmembrane region" description="Helical" evidence="6">
    <location>
        <begin position="140"/>
        <end position="162"/>
    </location>
</feature>
<evidence type="ECO:0000256" key="2">
    <source>
        <dbReference type="ARBA" id="ARBA00022475"/>
    </source>
</evidence>
<dbReference type="InterPro" id="IPR020846">
    <property type="entry name" value="MFS_dom"/>
</dbReference>
<gene>
    <name evidence="8" type="ORF">GM1_026_00540</name>
</gene>
<feature type="transmembrane region" description="Helical" evidence="6">
    <location>
        <begin position="302"/>
        <end position="325"/>
    </location>
</feature>
<dbReference type="OrthoDB" id="9814237at2"/>
<evidence type="ECO:0000256" key="3">
    <source>
        <dbReference type="ARBA" id="ARBA00022692"/>
    </source>
</evidence>
<feature type="transmembrane region" description="Helical" evidence="6">
    <location>
        <begin position="210"/>
        <end position="234"/>
    </location>
</feature>
<dbReference type="AlphaFoldDB" id="M3THV3"/>
<dbReference type="Pfam" id="PF07690">
    <property type="entry name" value="MFS_1"/>
    <property type="match status" value="1"/>
</dbReference>
<dbReference type="InterPro" id="IPR036259">
    <property type="entry name" value="MFS_trans_sf"/>
</dbReference>
<keyword evidence="2" id="KW-1003">Cell membrane</keyword>
<dbReference type="GO" id="GO:0022857">
    <property type="term" value="F:transmembrane transporter activity"/>
    <property type="evidence" value="ECO:0007669"/>
    <property type="project" value="InterPro"/>
</dbReference>
<feature type="transmembrane region" description="Helical" evidence="6">
    <location>
        <begin position="168"/>
        <end position="190"/>
    </location>
</feature>
<dbReference type="PANTHER" id="PTHR43124">
    <property type="entry name" value="PURINE EFFLUX PUMP PBUE"/>
    <property type="match status" value="1"/>
</dbReference>
<evidence type="ECO:0000313" key="9">
    <source>
        <dbReference type="Proteomes" id="UP000035009"/>
    </source>
</evidence>
<dbReference type="InterPro" id="IPR050189">
    <property type="entry name" value="MFS_Efflux_Transporters"/>
</dbReference>
<feature type="transmembrane region" description="Helical" evidence="6">
    <location>
        <begin position="364"/>
        <end position="382"/>
    </location>
</feature>
<accession>M3THV3</accession>
<feature type="transmembrane region" description="Helical" evidence="6">
    <location>
        <begin position="107"/>
        <end position="128"/>
    </location>
</feature>
<feature type="transmembrane region" description="Helical" evidence="6">
    <location>
        <begin position="12"/>
        <end position="33"/>
    </location>
</feature>